<evidence type="ECO:0000313" key="3">
    <source>
        <dbReference type="Proteomes" id="UP000692954"/>
    </source>
</evidence>
<protein>
    <recommendedName>
        <fullName evidence="4">Transmembrane protein</fullName>
    </recommendedName>
</protein>
<sequence length="3007" mass="346831">MQKKIYIISFQILCCYSVCSIYPQDPITCVQQTRDNKCMYNEFLNQCVETKNQNLGCSNNLNRNACINQLTFGGNIEKKCIFQARCTEVKIFHLKNLGCNNSYSKYACLSVINVDCFWNESCEDSSRISFSDETQEIYQYPVTPQLCAKYQKYPCMNNGLKGDYRCVTIYEKQFKELKCSALGLNELGCRSIITEQEMCFFDNYQCKNVNIFAIIDCSQKLNKLACLSITKQNLTCEWQNGQCQPYMIKEKIQCQDIINVNVNVCAKQEGLCMFEGTSFKQNLDCDTPGITKLTCLSIKNKLCIFYQGQCQTLQDKNLNQYQCSMQLNQAACINITTKGQYCLWDGKECQNVEINQDLDCHLFDKFQVNGNVCQAIIKPNQLCKYNEITKICVESSSNDYCITPYLNLFGCVGIIREGQTCKWVDSVCQQVVIIPFETTCSSLKYANYQACSQSFESLNIGCYFDDQISQCVALQINNKNLEEKQKADQFLASVTCFNKSLGLNKTICGAITTDNTFCRWHQNICKPVEKNDILNVPCIDLKFANQYTCALTKYNNEFCRYFRDENGCINQLNQELRCLDPGLNIISCTQAKDNCYFENNRCRNLGEISSQINPADQIILQNLECLANSPTKPVCLAILTKGQLCQWSNKNQQCSEILILPNKRCSDFQSFQVNANVCASIIMDNPNNIILNKEQSFEEWNPGFCEYDRSKNNCKVKEKDCTDKCCTSNEEIGINAHSCSRFSSQEPGIYCYFKNYRCQELTNLDVDITDPFSVKIYYNVNQFTCAQMNKNSCHMIEWSITQTCYYNGYACVSLDMKDQKDLIEFTKPSAILNVWACLSIEAINSEDPSKKYFVYNQQGRNCKLLQKLEPENEYPKYNICENVIGNSNICLGLTPNLYCKWDKIKLKCVTITQDQQQEIVDCNSYQNIRSCIENQYSACQFSLELDKCIDAPLNQECSYFNNTGQVSQKTCSLINKQGQICEFKDNYCVSSFQAVQGCNLNGINKRGCFKNTKGNCRWDDQSGNCYENRTALEELECNSNLNQILCMKVTKQPCMWNENHFQCVYFNQMTHDQYQQQNPDNQYNEWACTLIIGLGYTYDAQNHKCKLLKDKDNYRCQDIQMNNYACQFLTKGNKCYFDNNEIPPKKKCKIFDMDQSICTTNIAINIDVCMDIPKSCKFSVKTLTCQALIVKEEETCLDLQNFKMRGEYVNKLGCSSISDTIEGNDGDLQCFETDEFKQQCNYLKFCLWKDYTCKVSQQQIHVFDKMHYEISNQSFWMFQTHNCTNETLCGFYVKQEESQENNTKYPGITGNLTCGDGRCDYTNERCSQNDDCLEIYIESLKIMENGSIKQPVRQNQTCQQYCFQQHLKQNYTDKPPLQVIQPAQTQNQTCRGICSKTTTQSCDTADQCNFSNEIKEDCISYSCSYSKEFCKNDDDCKPYIAISWKTVQATLNQKKVYKMIEICKGFYYLQLKCQNIFSKALCLQMTNQQCYFDLNQGGCIQLEGNEHKVPNCNSILNTQIPTNQCDNFSNICKFSGQPNNEYRNTCQAVSQKQLRCKDDIEQNVTDSTCPSITRKFKGCINEINKLEPYFCASITNHSIFTCAGAADKCRFFKDSCISYLDNNQCICDRSYSKSLCEECECVYDLLGYCQKNNLPPQELKDKSNKYYLCYEVNLLATDPENIKIACGLVQQACRYSMKCEDATHYTCDYLLNFVVSQKACTRCEGLSMKYYKTQYCKILDLDIESCYLLNRQGCLQKTKGIMCKWEDYECKEITQITGSDIRDCSIYNREACIEFQHDCWFDLDIGYCTQFDPNKGSCNLLLNEDLCIFSLKESCLWDSNIKICVQNEKQVSDCKELNKYGCLNQQILLCVWSDLYKCLEADFDENADSCKSPIKEFKESFQRSYVTHYSKKICSSIKINLNCFQDNYYQCRETIVTDIIKCDSNGLNRFGCLNRSSGKCQYVDQEQLCKYNLNDQIGCLDSLNKEACISQKLTCKFEKNICSSLLLKNISEILDTNQTYQYSKSVCSSLDNDHLESLIFSEVQKRCLLVSYRQPFIDYCNKFVINKYACLQKTTSPCEYNNLDKTCFATSQVLLKTPLNCFTEKDINWVTCISLFSKCKFINNKCQAINSNDSCESLQNQNAIVNASICATRTDKKCKLNVNSNTCEVIQDNFQQLNIQSYVQCSTPGLNKIGCIFITKGYQCRFSNNQCIFDFGQALCNDFINEDKCYSIKTKGQYCKFDDKGCQQIDNQQGELFKCNHSFKTNPITCSISQDIACYYDKFNKKCIEYSDNYQENVSVNQNWDNKISFNFLACQKYSIDGKKVYWKIQDEQQQPINECYEVQQIDLTMLKCNDRLNESACINIQTPFQFCKYENYLCQSVNLDNLRQNSNCNHFQKVNSGAFCEITSDIPCEFNIFQKACQEVLPESKIDCDFTQTYKKGYNEKACAMNPTDCTFVGACYKNIEQSVALCQDVNQNKIKLCKQIITQGCTFQQNNCKALINNDYNFIKCEEAINAQGCIQIQTPGQTCYYNSKFEECQFKDLMIDFKAKCQEMNQINSFKFCEQTTDRPCKYNLQMNKCEIATENNYDCLRGLNIFACYNLTNKLYQCKFLDYCYGPNNNILECNSNSINDCCLMAPNKEICLFQKKFKCQWNQGCQSYQQINQIDCNQIKNASVNVCSSTKNQFCVFDSQTFACKQIIPQSCDEVQTFDLCNRITNFPCVWNEIQEICTYKEKNIFDECRNIQNQIGNLKACTMIEKFGQKCIFLNNKCQTFQQKEGLNNCTDNLNIFSCLQQTISECEWIIKEVNIKKKKQEIHFEKELIGECQQFIEYDSRACNIYLSYKSCIKIRKNEAFCVWQNNQCQKFYISNYISNENKVLQLVQNINPTVCGLYNDERLISYSEELNSCIEIKDVSILSCATSKFGLNFQSCINIQNELCKWNNIEKLCELIKKEGTNFKISCNLSGLSSKACTLIEVDESCGFIGNGCGKVDRNVNCKHLGLNKFE</sequence>
<gene>
    <name evidence="2" type="ORF">PSON_ATCC_30995.1.T0170387</name>
</gene>
<dbReference type="OrthoDB" id="310204at2759"/>
<accession>A0A8S1LF94</accession>
<name>A0A8S1LF94_9CILI</name>
<evidence type="ECO:0008006" key="4">
    <source>
        <dbReference type="Google" id="ProtNLM"/>
    </source>
</evidence>
<feature type="signal peptide" evidence="1">
    <location>
        <begin position="1"/>
        <end position="20"/>
    </location>
</feature>
<proteinExistence type="predicted"/>
<dbReference type="EMBL" id="CAJJDN010000017">
    <property type="protein sequence ID" value="CAD8063396.1"/>
    <property type="molecule type" value="Genomic_DNA"/>
</dbReference>
<keyword evidence="3" id="KW-1185">Reference proteome</keyword>
<comment type="caution">
    <text evidence="2">The sequence shown here is derived from an EMBL/GenBank/DDBJ whole genome shotgun (WGS) entry which is preliminary data.</text>
</comment>
<dbReference type="Proteomes" id="UP000692954">
    <property type="component" value="Unassembled WGS sequence"/>
</dbReference>
<evidence type="ECO:0000313" key="2">
    <source>
        <dbReference type="EMBL" id="CAD8063396.1"/>
    </source>
</evidence>
<reference evidence="2" key="1">
    <citation type="submission" date="2021-01" db="EMBL/GenBank/DDBJ databases">
        <authorList>
            <consortium name="Genoscope - CEA"/>
            <person name="William W."/>
        </authorList>
    </citation>
    <scope>NUCLEOTIDE SEQUENCE</scope>
</reference>
<keyword evidence="1" id="KW-0732">Signal</keyword>
<feature type="chain" id="PRO_5035809328" description="Transmembrane protein" evidence="1">
    <location>
        <begin position="21"/>
        <end position="3007"/>
    </location>
</feature>
<evidence type="ECO:0000256" key="1">
    <source>
        <dbReference type="SAM" id="SignalP"/>
    </source>
</evidence>
<organism evidence="2 3">
    <name type="scientific">Paramecium sonneborni</name>
    <dbReference type="NCBI Taxonomy" id="65129"/>
    <lineage>
        <taxon>Eukaryota</taxon>
        <taxon>Sar</taxon>
        <taxon>Alveolata</taxon>
        <taxon>Ciliophora</taxon>
        <taxon>Intramacronucleata</taxon>
        <taxon>Oligohymenophorea</taxon>
        <taxon>Peniculida</taxon>
        <taxon>Parameciidae</taxon>
        <taxon>Paramecium</taxon>
    </lineage>
</organism>